<dbReference type="GeneID" id="20527357"/>
<dbReference type="RefSeq" id="XP_009494819.1">
    <property type="nucleotide sequence ID" value="XM_009496544.1"/>
</dbReference>
<evidence type="ECO:0000256" key="1">
    <source>
        <dbReference type="SAM" id="MobiDB-lite"/>
    </source>
</evidence>
<dbReference type="EMBL" id="KB932204">
    <property type="protein sequence ID" value="KCV70303.1"/>
    <property type="molecule type" value="Genomic_DNA"/>
</dbReference>
<feature type="compositionally biased region" description="Gly residues" evidence="1">
    <location>
        <begin position="273"/>
        <end position="288"/>
    </location>
</feature>
<name>A0A058Z8P9_FONAL</name>
<dbReference type="STRING" id="691883.A0A058Z8P9"/>
<feature type="region of interest" description="Disordered" evidence="1">
    <location>
        <begin position="1"/>
        <end position="228"/>
    </location>
</feature>
<feature type="region of interest" description="Disordered" evidence="1">
    <location>
        <begin position="262"/>
        <end position="304"/>
    </location>
</feature>
<dbReference type="AlphaFoldDB" id="A0A058Z8P9"/>
<evidence type="ECO:0000313" key="3">
    <source>
        <dbReference type="Proteomes" id="UP000030693"/>
    </source>
</evidence>
<proteinExistence type="predicted"/>
<feature type="compositionally biased region" description="Low complexity" evidence="1">
    <location>
        <begin position="150"/>
        <end position="178"/>
    </location>
</feature>
<feature type="compositionally biased region" description="Pro residues" evidence="1">
    <location>
        <begin position="179"/>
        <end position="190"/>
    </location>
</feature>
<organism evidence="2">
    <name type="scientific">Fonticula alba</name>
    <name type="common">Slime mold</name>
    <dbReference type="NCBI Taxonomy" id="691883"/>
    <lineage>
        <taxon>Eukaryota</taxon>
        <taxon>Rotosphaerida</taxon>
        <taxon>Fonticulaceae</taxon>
        <taxon>Fonticula</taxon>
    </lineage>
</organism>
<accession>A0A058Z8P9</accession>
<keyword evidence="3" id="KW-1185">Reference proteome</keyword>
<protein>
    <submittedName>
        <fullName evidence="2">Uncharacterized protein</fullName>
    </submittedName>
</protein>
<reference evidence="2" key="1">
    <citation type="submission" date="2013-04" db="EMBL/GenBank/DDBJ databases">
        <title>The Genome Sequence of Fonticula alba ATCC 38817.</title>
        <authorList>
            <consortium name="The Broad Institute Genomics Platform"/>
            <person name="Russ C."/>
            <person name="Cuomo C."/>
            <person name="Burger G."/>
            <person name="Gray M.W."/>
            <person name="Holland P.W.H."/>
            <person name="King N."/>
            <person name="Lang F.B.F."/>
            <person name="Roger A.J."/>
            <person name="Ruiz-Trillo I."/>
            <person name="Brown M."/>
            <person name="Walker B."/>
            <person name="Young S."/>
            <person name="Zeng Q."/>
            <person name="Gargeya S."/>
            <person name="Fitzgerald M."/>
            <person name="Haas B."/>
            <person name="Abouelleil A."/>
            <person name="Allen A.W."/>
            <person name="Alvarado L."/>
            <person name="Arachchi H.M."/>
            <person name="Berlin A.M."/>
            <person name="Chapman S.B."/>
            <person name="Gainer-Dewar J."/>
            <person name="Goldberg J."/>
            <person name="Griggs A."/>
            <person name="Gujja S."/>
            <person name="Hansen M."/>
            <person name="Howarth C."/>
            <person name="Imamovic A."/>
            <person name="Ireland A."/>
            <person name="Larimer J."/>
            <person name="McCowan C."/>
            <person name="Murphy C."/>
            <person name="Pearson M."/>
            <person name="Poon T.W."/>
            <person name="Priest M."/>
            <person name="Roberts A."/>
            <person name="Saif S."/>
            <person name="Shea T."/>
            <person name="Sisk P."/>
            <person name="Sykes S."/>
            <person name="Wortman J."/>
            <person name="Nusbaum C."/>
            <person name="Birren B."/>
        </authorList>
    </citation>
    <scope>NUCLEOTIDE SEQUENCE [LARGE SCALE GENOMIC DNA]</scope>
    <source>
        <strain evidence="2">ATCC 38817</strain>
    </source>
</reference>
<sequence length="532" mass="55068">MTSSTSSSEDPLRPGSLAFRQRESQLHRERMRRMRQSLARGGGNSAPPTPASSTPGPADRRASQQVPPPDRGPLMLASSPVPRARGAVGLSLSPAAQPDARPSPRPESRRSVTPAAKARVRESFGMHARPPRRSDIRAPGLGPSAKHPPLAESSSLSVAAAGPGSPPAAVKAPASVARSPPPGAPSPVQPPVGTGAGPGSVPFRPMFPPLSPSREPDASRPDRRSSAGPLRLSTAMLHDPPDVFAAQPLPRLSLSDLEQLLATGPAGTDGEDGGGGGGGGGDGSGPGSIHGPHHSHMLHPDDGRHDDLLDTGPLSADLLAARSTCDGASPLASGPFFPPQSAASPELRISISRLLSHAGPVVLSDLQAVMQTSSPDGQGTWCSNMALLLDWCAGEIGHLREQVLAAAACSLGRPPVPAPVDVSPSPAGLGIACNTAAPEADVHHTCQQESGGLRTELLETRRALQMATQRISQLERLRQTNYVSQSAWAEHCSQLSELLGSLKSISGTLDLGELYDKASDYLRTPDAKKPDQ</sequence>
<gene>
    <name evidence="2" type="ORF">H696_02632</name>
</gene>
<dbReference type="Proteomes" id="UP000030693">
    <property type="component" value="Unassembled WGS sequence"/>
</dbReference>
<feature type="compositionally biased region" description="Basic and acidic residues" evidence="1">
    <location>
        <begin position="214"/>
        <end position="225"/>
    </location>
</feature>
<evidence type="ECO:0000313" key="2">
    <source>
        <dbReference type="EMBL" id="KCV70303.1"/>
    </source>
</evidence>